<dbReference type="SUPFAM" id="SSF53474">
    <property type="entry name" value="alpha/beta-Hydrolases"/>
    <property type="match status" value="1"/>
</dbReference>
<keyword evidence="3" id="KW-0812">Transmembrane</keyword>
<keyword evidence="2 5" id="KW-0378">Hydrolase</keyword>
<evidence type="ECO:0000313" key="6">
    <source>
        <dbReference type="Proteomes" id="UP000070544"/>
    </source>
</evidence>
<gene>
    <name evidence="5" type="ORF">M427DRAFT_153260</name>
</gene>
<dbReference type="GO" id="GO:0016787">
    <property type="term" value="F:hydrolase activity"/>
    <property type="evidence" value="ECO:0007669"/>
    <property type="project" value="UniProtKB-KW"/>
</dbReference>
<reference evidence="5 6" key="1">
    <citation type="journal article" date="2015" name="Genome Biol. Evol.">
        <title>Phylogenomic analyses indicate that early fungi evolved digesting cell walls of algal ancestors of land plants.</title>
        <authorList>
            <person name="Chang Y."/>
            <person name="Wang S."/>
            <person name="Sekimoto S."/>
            <person name="Aerts A.L."/>
            <person name="Choi C."/>
            <person name="Clum A."/>
            <person name="LaButti K.M."/>
            <person name="Lindquist E.A."/>
            <person name="Yee Ngan C."/>
            <person name="Ohm R.A."/>
            <person name="Salamov A.A."/>
            <person name="Grigoriev I.V."/>
            <person name="Spatafora J.W."/>
            <person name="Berbee M.L."/>
        </authorList>
    </citation>
    <scope>NUCLEOTIDE SEQUENCE [LARGE SCALE GENOMIC DNA]</scope>
    <source>
        <strain evidence="5 6">JEL478</strain>
    </source>
</reference>
<evidence type="ECO:0000313" key="5">
    <source>
        <dbReference type="EMBL" id="KXS18514.1"/>
    </source>
</evidence>
<sequence length="374" mass="41322">MDFMDLIAKSPLSTLLLFGGAASVVFWLNRLFIVTSTRSRKPWESWPTRKNSTPPAESGIMVDKWKEGDIEIEVWVKLAQSPSKLPPFVFVHGGFHSAGCFVNYIQFFSSRGIDCYSLSLRGHGTSTVVPGRELFHNADEWCLDVGVVVGRLLGKGTRPPVLFGHSAGGGLVQYFLTHPPSNVRQFSSPLCSAFVHLDGFPPSPYGHRPFLNWSFVDTWNLLVSNATLNNFHMLKTPALARKVFYSKDTPEDVVVDSWSQLERVESIVMPITYAASMFRPFCDTKAVLQACNGKLVVVGAEEDVLMDPMLVSKVVELYETTALELGGKTSRGSQIAVKKVMVRGGHCHMVEPWWQDGAKVVADVLIEALSQGGK</sequence>
<protein>
    <submittedName>
        <fullName evidence="5">Alpha/beta-hydrolase</fullName>
    </submittedName>
</protein>
<feature type="transmembrane region" description="Helical" evidence="3">
    <location>
        <begin position="12"/>
        <end position="33"/>
    </location>
</feature>
<dbReference type="InterPro" id="IPR029058">
    <property type="entry name" value="AB_hydrolase_fold"/>
</dbReference>
<dbReference type="PANTHER" id="PTHR43248:SF2">
    <property type="entry name" value="PROLYL AMINOPEPTIDASE"/>
    <property type="match status" value="1"/>
</dbReference>
<dbReference type="STRING" id="1344416.A0A139APE2"/>
<keyword evidence="6" id="KW-1185">Reference proteome</keyword>
<proteinExistence type="inferred from homology"/>
<comment type="similarity">
    <text evidence="1">Belongs to the peptidase S33 family.</text>
</comment>
<keyword evidence="3" id="KW-1133">Transmembrane helix</keyword>
<name>A0A139APE2_GONPJ</name>
<feature type="domain" description="AB hydrolase-1" evidence="4">
    <location>
        <begin position="88"/>
        <end position="352"/>
    </location>
</feature>
<keyword evidence="3" id="KW-0472">Membrane</keyword>
<organism evidence="5 6">
    <name type="scientific">Gonapodya prolifera (strain JEL478)</name>
    <name type="common">Monoblepharis prolifera</name>
    <dbReference type="NCBI Taxonomy" id="1344416"/>
    <lineage>
        <taxon>Eukaryota</taxon>
        <taxon>Fungi</taxon>
        <taxon>Fungi incertae sedis</taxon>
        <taxon>Chytridiomycota</taxon>
        <taxon>Chytridiomycota incertae sedis</taxon>
        <taxon>Monoblepharidomycetes</taxon>
        <taxon>Monoblepharidales</taxon>
        <taxon>Gonapodyaceae</taxon>
        <taxon>Gonapodya</taxon>
    </lineage>
</organism>
<dbReference type="AlphaFoldDB" id="A0A139APE2"/>
<dbReference type="Gene3D" id="3.40.50.1820">
    <property type="entry name" value="alpha/beta hydrolase"/>
    <property type="match status" value="1"/>
</dbReference>
<accession>A0A139APE2</accession>
<dbReference type="InterPro" id="IPR051601">
    <property type="entry name" value="Serine_prot/Carboxylest_S33"/>
</dbReference>
<dbReference type="OMA" id="WAFAEHW"/>
<dbReference type="EMBL" id="KQ965742">
    <property type="protein sequence ID" value="KXS18514.1"/>
    <property type="molecule type" value="Genomic_DNA"/>
</dbReference>
<evidence type="ECO:0000256" key="2">
    <source>
        <dbReference type="ARBA" id="ARBA00022801"/>
    </source>
</evidence>
<dbReference type="PANTHER" id="PTHR43248">
    <property type="entry name" value="2-SUCCINYL-6-HYDROXY-2,4-CYCLOHEXADIENE-1-CARBOXYLATE SYNTHASE"/>
    <property type="match status" value="1"/>
</dbReference>
<evidence type="ECO:0000259" key="4">
    <source>
        <dbReference type="Pfam" id="PF12697"/>
    </source>
</evidence>
<dbReference type="OrthoDB" id="8119704at2759"/>
<evidence type="ECO:0000256" key="3">
    <source>
        <dbReference type="SAM" id="Phobius"/>
    </source>
</evidence>
<dbReference type="InterPro" id="IPR000073">
    <property type="entry name" value="AB_hydrolase_1"/>
</dbReference>
<dbReference type="Proteomes" id="UP000070544">
    <property type="component" value="Unassembled WGS sequence"/>
</dbReference>
<dbReference type="Pfam" id="PF12697">
    <property type="entry name" value="Abhydrolase_6"/>
    <property type="match status" value="1"/>
</dbReference>
<evidence type="ECO:0000256" key="1">
    <source>
        <dbReference type="ARBA" id="ARBA00010088"/>
    </source>
</evidence>